<evidence type="ECO:0008006" key="3">
    <source>
        <dbReference type="Google" id="ProtNLM"/>
    </source>
</evidence>
<dbReference type="Proteomes" id="UP001220256">
    <property type="component" value="Unassembled WGS sequence"/>
</dbReference>
<accession>A0ABQ8W9C2</accession>
<organism evidence="1 2">
    <name type="scientific">Penicillium chrysogenum</name>
    <name type="common">Penicillium notatum</name>
    <dbReference type="NCBI Taxonomy" id="5076"/>
    <lineage>
        <taxon>Eukaryota</taxon>
        <taxon>Fungi</taxon>
        <taxon>Dikarya</taxon>
        <taxon>Ascomycota</taxon>
        <taxon>Pezizomycotina</taxon>
        <taxon>Eurotiomycetes</taxon>
        <taxon>Eurotiomycetidae</taxon>
        <taxon>Eurotiales</taxon>
        <taxon>Aspergillaceae</taxon>
        <taxon>Penicillium</taxon>
        <taxon>Penicillium chrysogenum species complex</taxon>
    </lineage>
</organism>
<proteinExistence type="predicted"/>
<reference evidence="1 2" key="1">
    <citation type="journal article" date="2023" name="IMA Fungus">
        <title>Comparative genomic study of the Penicillium genus elucidates a diverse pangenome and 15 lateral gene transfer events.</title>
        <authorList>
            <person name="Petersen C."/>
            <person name="Sorensen T."/>
            <person name="Nielsen M.R."/>
            <person name="Sondergaard T.E."/>
            <person name="Sorensen J.L."/>
            <person name="Fitzpatrick D.A."/>
            <person name="Frisvad J.C."/>
            <person name="Nielsen K.L."/>
        </authorList>
    </citation>
    <scope>NUCLEOTIDE SEQUENCE [LARGE SCALE GENOMIC DNA]</scope>
    <source>
        <strain evidence="1 2">IBT 3361</strain>
    </source>
</reference>
<gene>
    <name evidence="1" type="ORF">N7505_009054</name>
</gene>
<dbReference type="EMBL" id="JAPVEB010000007">
    <property type="protein sequence ID" value="KAJ5260704.1"/>
    <property type="molecule type" value="Genomic_DNA"/>
</dbReference>
<name>A0ABQ8W9C2_PENCH</name>
<evidence type="ECO:0000313" key="1">
    <source>
        <dbReference type="EMBL" id="KAJ5260704.1"/>
    </source>
</evidence>
<comment type="caution">
    <text evidence="1">The sequence shown here is derived from an EMBL/GenBank/DDBJ whole genome shotgun (WGS) entry which is preliminary data.</text>
</comment>
<sequence length="263" mass="30067">MPDAPMLNDRKEVRFETWETVIRQKLEVNADYYPLPIHRKLYIQSRCEGKAQLHIAPRISSDASLPYVDAEDIILHLKTVFANPNRCVEAYTVYHKLKIKPKDSFTDFLTEFMQLAEEAVVVAENRKRDLYSKLPYLLQSSQLRYYLVRYIHVELSEYGEAKTSSRTRSTIPAIGAGGASAANQLSAPRVKRKYTPSLSTSERETLMREGRYFNCKEHRHMTCDCPKKKPTLAVATTTPTINPPRVDEIVELKADTDSGKVPT</sequence>
<evidence type="ECO:0000313" key="2">
    <source>
        <dbReference type="Proteomes" id="UP001220256"/>
    </source>
</evidence>
<protein>
    <recommendedName>
        <fullName evidence="3">Retrotransposon gag domain-containing protein</fullName>
    </recommendedName>
</protein>
<keyword evidence="2" id="KW-1185">Reference proteome</keyword>